<dbReference type="SUPFAM" id="SSF46689">
    <property type="entry name" value="Homeodomain-like"/>
    <property type="match status" value="1"/>
</dbReference>
<dbReference type="AlphaFoldDB" id="A0A9P5MZ82"/>
<feature type="region of interest" description="Disordered" evidence="10">
    <location>
        <begin position="508"/>
        <end position="539"/>
    </location>
</feature>
<dbReference type="EMBL" id="WHVB01000005">
    <property type="protein sequence ID" value="KAF8482441.1"/>
    <property type="molecule type" value="Genomic_DNA"/>
</dbReference>
<evidence type="ECO:0000313" key="12">
    <source>
        <dbReference type="EMBL" id="KAF8482441.1"/>
    </source>
</evidence>
<feature type="region of interest" description="Disordered" evidence="10">
    <location>
        <begin position="657"/>
        <end position="706"/>
    </location>
</feature>
<feature type="region of interest" description="Disordered" evidence="10">
    <location>
        <begin position="555"/>
        <end position="585"/>
    </location>
</feature>
<evidence type="ECO:0000256" key="4">
    <source>
        <dbReference type="ARBA" id="ARBA00022473"/>
    </source>
</evidence>
<dbReference type="InterPro" id="IPR017970">
    <property type="entry name" value="Homeobox_CS"/>
</dbReference>
<dbReference type="SMART" id="SM00389">
    <property type="entry name" value="HOX"/>
    <property type="match status" value="1"/>
</dbReference>
<keyword evidence="4" id="KW-0217">Developmental protein</keyword>
<evidence type="ECO:0000256" key="6">
    <source>
        <dbReference type="ARBA" id="ARBA00023155"/>
    </source>
</evidence>
<feature type="DNA-binding region" description="Homeobox" evidence="8">
    <location>
        <begin position="51"/>
        <end position="110"/>
    </location>
</feature>
<feature type="compositionally biased region" description="Low complexity" evidence="10">
    <location>
        <begin position="221"/>
        <end position="234"/>
    </location>
</feature>
<evidence type="ECO:0000256" key="7">
    <source>
        <dbReference type="ARBA" id="ARBA00023242"/>
    </source>
</evidence>
<comment type="caution">
    <text evidence="12">The sequence shown here is derived from an EMBL/GenBank/DDBJ whole genome shotgun (WGS) entry which is preliminary data.</text>
</comment>
<gene>
    <name evidence="12" type="ORF">DFH94DRAFT_680518</name>
</gene>
<evidence type="ECO:0000259" key="11">
    <source>
        <dbReference type="PROSITE" id="PS50071"/>
    </source>
</evidence>
<feature type="region of interest" description="Disordered" evidence="10">
    <location>
        <begin position="100"/>
        <end position="267"/>
    </location>
</feature>
<dbReference type="InterPro" id="IPR001356">
    <property type="entry name" value="HD"/>
</dbReference>
<evidence type="ECO:0000313" key="13">
    <source>
        <dbReference type="Proteomes" id="UP000759537"/>
    </source>
</evidence>
<feature type="region of interest" description="Disordered" evidence="10">
    <location>
        <begin position="290"/>
        <end position="319"/>
    </location>
</feature>
<feature type="compositionally biased region" description="Polar residues" evidence="10">
    <location>
        <begin position="176"/>
        <end position="185"/>
    </location>
</feature>
<keyword evidence="7 8" id="KW-0539">Nucleus</keyword>
<feature type="compositionally biased region" description="Polar residues" evidence="10">
    <location>
        <begin position="193"/>
        <end position="202"/>
    </location>
</feature>
<evidence type="ECO:0000256" key="3">
    <source>
        <dbReference type="ARBA" id="ARBA00004586"/>
    </source>
</evidence>
<dbReference type="PROSITE" id="PS00027">
    <property type="entry name" value="HOMEOBOX_1"/>
    <property type="match status" value="1"/>
</dbReference>
<accession>A0A9P5MZ82</accession>
<feature type="region of interest" description="Disordered" evidence="10">
    <location>
        <begin position="1"/>
        <end position="22"/>
    </location>
</feature>
<dbReference type="CDD" id="cd00086">
    <property type="entry name" value="homeodomain"/>
    <property type="match status" value="1"/>
</dbReference>
<feature type="compositionally biased region" description="Low complexity" evidence="10">
    <location>
        <begin position="508"/>
        <end position="521"/>
    </location>
</feature>
<dbReference type="FunFam" id="1.10.10.60:FF:000020">
    <property type="entry name" value="Ceramide synthase 5"/>
    <property type="match status" value="1"/>
</dbReference>
<dbReference type="GO" id="GO:0005634">
    <property type="term" value="C:nucleus"/>
    <property type="evidence" value="ECO:0007669"/>
    <property type="project" value="UniProtKB-SubCell"/>
</dbReference>
<protein>
    <recommendedName>
        <fullName evidence="11">Homeobox domain-containing protein</fullName>
    </recommendedName>
</protein>
<keyword evidence="13" id="KW-1185">Reference proteome</keyword>
<keyword evidence="5 8" id="KW-0238">DNA-binding</keyword>
<dbReference type="PANTHER" id="PTHR45793:SF5">
    <property type="entry name" value="HOMEOTIC PROTEIN OCELLILESS"/>
    <property type="match status" value="1"/>
</dbReference>
<dbReference type="GO" id="GO:0000978">
    <property type="term" value="F:RNA polymerase II cis-regulatory region sequence-specific DNA binding"/>
    <property type="evidence" value="ECO:0007669"/>
    <property type="project" value="TreeGrafter"/>
</dbReference>
<evidence type="ECO:0000256" key="5">
    <source>
        <dbReference type="ARBA" id="ARBA00023125"/>
    </source>
</evidence>
<dbReference type="PANTHER" id="PTHR45793">
    <property type="entry name" value="HOMEOBOX PROTEIN"/>
    <property type="match status" value="1"/>
</dbReference>
<feature type="compositionally biased region" description="Low complexity" evidence="10">
    <location>
        <begin position="243"/>
        <end position="254"/>
    </location>
</feature>
<comment type="subcellular location">
    <subcellularLocation>
        <location evidence="2">Endomembrane system</location>
        <topology evidence="2">Multi-pass membrane protein</topology>
    </subcellularLocation>
    <subcellularLocation>
        <location evidence="3">Endoplasmic reticulum membrane</location>
    </subcellularLocation>
    <subcellularLocation>
        <location evidence="1 8 9">Nucleus</location>
    </subcellularLocation>
</comment>
<keyword evidence="6 8" id="KW-0371">Homeobox</keyword>
<evidence type="ECO:0000256" key="1">
    <source>
        <dbReference type="ARBA" id="ARBA00004123"/>
    </source>
</evidence>
<proteinExistence type="predicted"/>
<sequence length="706" mass="74820">MLLGDPSNPASPSFSAPAPATHRSYIPSLIPPGVDPAKVDSKMFYTYVPNTIKTRKRTTPAQLEILEGVFVTDKKPNAPRRKELAKKLKMSPREVQVWFQNRRAKEKKSFSKKDLSPTSPTASTSFPAPASSTAPITTDVPPSPDTAPDALADPVPLSGASPVTKIEPETPEPSPRASQSASWQSPPVPSPPTNDSFDQLQQHHAAPTRSPPGPSPAVYGLRRSSLPVLSLVPPQEHPPPESLPSSHLSPHVPQEPSPHQHNYLPPSFPSAVMSPHMLHHRRLTGALPGHPYALPVRRPSAQADYPPPSGPPPGLSPPHAAPYMRASISEGMDMPGLLPTSRFANSGGHGPQSHHSARFHPFQSQSRRPNLAHRASVPALFHVPHNAHSQHLSAPPMPMPTFPPTPTSAIPLEEEQQREVFGAPQQQDGVMWNNPDPFGTGAPDAGYSFGMPPTVSATPGVPTSGYEFPERKPSVAPSDPDTEYTFTMESGVYRRSQGSVVSLYGAGSDTGTTTSTGSSAGPYFSDVSEGVDEDGRRGSCVSTSEMLSRLHVGGAAAGEGNASPAGAGSDGYASEHGTVTYPSPTSDCERVNMNMGVDPSSPIPPAPCGSSELARALHSNESSPYTPPPVFKFSGVHAATQLQLPQEYPPYSTSYVGGGGEYSHPQVNGYPPTAYPNTFDGTDGSRAYPPPMPSPADDYAAATRYT</sequence>
<feature type="compositionally biased region" description="Pro residues" evidence="10">
    <location>
        <begin position="305"/>
        <end position="319"/>
    </location>
</feature>
<feature type="region of interest" description="Disordered" evidence="10">
    <location>
        <begin position="599"/>
        <end position="624"/>
    </location>
</feature>
<dbReference type="Gene3D" id="1.10.10.60">
    <property type="entry name" value="Homeodomain-like"/>
    <property type="match status" value="1"/>
</dbReference>
<dbReference type="Proteomes" id="UP000759537">
    <property type="component" value="Unassembled WGS sequence"/>
</dbReference>
<evidence type="ECO:0000256" key="8">
    <source>
        <dbReference type="PROSITE-ProRule" id="PRU00108"/>
    </source>
</evidence>
<evidence type="ECO:0000256" key="10">
    <source>
        <dbReference type="SAM" id="MobiDB-lite"/>
    </source>
</evidence>
<evidence type="ECO:0000256" key="9">
    <source>
        <dbReference type="RuleBase" id="RU000682"/>
    </source>
</evidence>
<organism evidence="12 13">
    <name type="scientific">Russula ochroleuca</name>
    <dbReference type="NCBI Taxonomy" id="152965"/>
    <lineage>
        <taxon>Eukaryota</taxon>
        <taxon>Fungi</taxon>
        <taxon>Dikarya</taxon>
        <taxon>Basidiomycota</taxon>
        <taxon>Agaricomycotina</taxon>
        <taxon>Agaricomycetes</taxon>
        <taxon>Russulales</taxon>
        <taxon>Russulaceae</taxon>
        <taxon>Russula</taxon>
    </lineage>
</organism>
<dbReference type="Pfam" id="PF00046">
    <property type="entry name" value="Homeodomain"/>
    <property type="match status" value="1"/>
</dbReference>
<dbReference type="OrthoDB" id="6159439at2759"/>
<dbReference type="GO" id="GO:0000981">
    <property type="term" value="F:DNA-binding transcription factor activity, RNA polymerase II-specific"/>
    <property type="evidence" value="ECO:0007669"/>
    <property type="project" value="InterPro"/>
</dbReference>
<reference evidence="12" key="2">
    <citation type="journal article" date="2020" name="Nat. Commun.">
        <title>Large-scale genome sequencing of mycorrhizal fungi provides insights into the early evolution of symbiotic traits.</title>
        <authorList>
            <person name="Miyauchi S."/>
            <person name="Kiss E."/>
            <person name="Kuo A."/>
            <person name="Drula E."/>
            <person name="Kohler A."/>
            <person name="Sanchez-Garcia M."/>
            <person name="Morin E."/>
            <person name="Andreopoulos B."/>
            <person name="Barry K.W."/>
            <person name="Bonito G."/>
            <person name="Buee M."/>
            <person name="Carver A."/>
            <person name="Chen C."/>
            <person name="Cichocki N."/>
            <person name="Clum A."/>
            <person name="Culley D."/>
            <person name="Crous P.W."/>
            <person name="Fauchery L."/>
            <person name="Girlanda M."/>
            <person name="Hayes R.D."/>
            <person name="Keri Z."/>
            <person name="LaButti K."/>
            <person name="Lipzen A."/>
            <person name="Lombard V."/>
            <person name="Magnuson J."/>
            <person name="Maillard F."/>
            <person name="Murat C."/>
            <person name="Nolan M."/>
            <person name="Ohm R.A."/>
            <person name="Pangilinan J."/>
            <person name="Pereira M.F."/>
            <person name="Perotto S."/>
            <person name="Peter M."/>
            <person name="Pfister S."/>
            <person name="Riley R."/>
            <person name="Sitrit Y."/>
            <person name="Stielow J.B."/>
            <person name="Szollosi G."/>
            <person name="Zifcakova L."/>
            <person name="Stursova M."/>
            <person name="Spatafora J.W."/>
            <person name="Tedersoo L."/>
            <person name="Vaario L.M."/>
            <person name="Yamada A."/>
            <person name="Yan M."/>
            <person name="Wang P."/>
            <person name="Xu J."/>
            <person name="Bruns T."/>
            <person name="Baldrian P."/>
            <person name="Vilgalys R."/>
            <person name="Dunand C."/>
            <person name="Henrissat B."/>
            <person name="Grigoriev I.V."/>
            <person name="Hibbett D."/>
            <person name="Nagy L.G."/>
            <person name="Martin F.M."/>
        </authorList>
    </citation>
    <scope>NUCLEOTIDE SEQUENCE</scope>
    <source>
        <strain evidence="12">Prilba</strain>
    </source>
</reference>
<evidence type="ECO:0000256" key="2">
    <source>
        <dbReference type="ARBA" id="ARBA00004127"/>
    </source>
</evidence>
<dbReference type="GO" id="GO:0005789">
    <property type="term" value="C:endoplasmic reticulum membrane"/>
    <property type="evidence" value="ECO:0007669"/>
    <property type="project" value="UniProtKB-SubCell"/>
</dbReference>
<dbReference type="InterPro" id="IPR009057">
    <property type="entry name" value="Homeodomain-like_sf"/>
</dbReference>
<feature type="compositionally biased region" description="Low complexity" evidence="10">
    <location>
        <begin position="116"/>
        <end position="138"/>
    </location>
</feature>
<dbReference type="PROSITE" id="PS50071">
    <property type="entry name" value="HOMEOBOX_2"/>
    <property type="match status" value="1"/>
</dbReference>
<reference evidence="12" key="1">
    <citation type="submission" date="2019-10" db="EMBL/GenBank/DDBJ databases">
        <authorList>
            <consortium name="DOE Joint Genome Institute"/>
            <person name="Kuo A."/>
            <person name="Miyauchi S."/>
            <person name="Kiss E."/>
            <person name="Drula E."/>
            <person name="Kohler A."/>
            <person name="Sanchez-Garcia M."/>
            <person name="Andreopoulos B."/>
            <person name="Barry K.W."/>
            <person name="Bonito G."/>
            <person name="Buee M."/>
            <person name="Carver A."/>
            <person name="Chen C."/>
            <person name="Cichocki N."/>
            <person name="Clum A."/>
            <person name="Culley D."/>
            <person name="Crous P.W."/>
            <person name="Fauchery L."/>
            <person name="Girlanda M."/>
            <person name="Hayes R."/>
            <person name="Keri Z."/>
            <person name="LaButti K."/>
            <person name="Lipzen A."/>
            <person name="Lombard V."/>
            <person name="Magnuson J."/>
            <person name="Maillard F."/>
            <person name="Morin E."/>
            <person name="Murat C."/>
            <person name="Nolan M."/>
            <person name="Ohm R."/>
            <person name="Pangilinan J."/>
            <person name="Pereira M."/>
            <person name="Perotto S."/>
            <person name="Peter M."/>
            <person name="Riley R."/>
            <person name="Sitrit Y."/>
            <person name="Stielow B."/>
            <person name="Szollosi G."/>
            <person name="Zifcakova L."/>
            <person name="Stursova M."/>
            <person name="Spatafora J.W."/>
            <person name="Tedersoo L."/>
            <person name="Vaario L.-M."/>
            <person name="Yamada A."/>
            <person name="Yan M."/>
            <person name="Wang P."/>
            <person name="Xu J."/>
            <person name="Bruns T."/>
            <person name="Baldrian P."/>
            <person name="Vilgalys R."/>
            <person name="Henrissat B."/>
            <person name="Grigoriev I.V."/>
            <person name="Hibbett D."/>
            <person name="Nagy L.G."/>
            <person name="Martin F.M."/>
        </authorList>
    </citation>
    <scope>NUCLEOTIDE SEQUENCE</scope>
    <source>
        <strain evidence="12">Prilba</strain>
    </source>
</reference>
<name>A0A9P5MZ82_9AGAM</name>
<feature type="compositionally biased region" description="Low complexity" evidence="10">
    <location>
        <begin position="1"/>
        <end position="20"/>
    </location>
</feature>
<feature type="domain" description="Homeobox" evidence="11">
    <location>
        <begin position="49"/>
        <end position="109"/>
    </location>
</feature>